<comment type="caution">
    <text evidence="1">The sequence shown here is derived from an EMBL/GenBank/DDBJ whole genome shotgun (WGS) entry which is preliminary data.</text>
</comment>
<reference evidence="1 2" key="1">
    <citation type="journal article" date="2013" name="BMC Microbiol.">
        <title>Identification of the type II cytochrome c maturation pathway in anammox bacteria by comparative genomics.</title>
        <authorList>
            <person name="Ferousi C."/>
            <person name="Speth D.R."/>
            <person name="Reimann J."/>
            <person name="Op den Camp H.J."/>
            <person name="Allen J.W."/>
            <person name="Keltjens J.T."/>
            <person name="Jetten M.S."/>
        </authorList>
    </citation>
    <scope>NUCLEOTIDE SEQUENCE [LARGE SCALE GENOMIC DNA]</scope>
    <source>
        <strain evidence="1">RU1</strain>
    </source>
</reference>
<dbReference type="Proteomes" id="UP000034954">
    <property type="component" value="Unassembled WGS sequence"/>
</dbReference>
<keyword evidence="2" id="KW-1185">Reference proteome</keyword>
<proteinExistence type="predicted"/>
<evidence type="ECO:0000313" key="2">
    <source>
        <dbReference type="Proteomes" id="UP000034954"/>
    </source>
</evidence>
<evidence type="ECO:0000313" key="1">
    <source>
        <dbReference type="EMBL" id="KKO17949.1"/>
    </source>
</evidence>
<sequence length="48" mass="5586">MVAQPGTQRKGIMLKQKIAFFNELKDIDLARHSRNQISFMKAGRLLRK</sequence>
<accession>A0A0M2UTZ3</accession>
<protein>
    <submittedName>
        <fullName evidence="1">Uncharacterized protein</fullName>
    </submittedName>
</protein>
<dbReference type="AlphaFoldDB" id="A0A0M2UTZ3"/>
<gene>
    <name evidence="1" type="ORF">BROFUL_03400</name>
</gene>
<feature type="non-terminal residue" evidence="1">
    <location>
        <position position="48"/>
    </location>
</feature>
<name>A0A0M2UTZ3_9BACT</name>
<organism evidence="1 2">
    <name type="scientific">Candidatus Brocadia fulgida</name>
    <dbReference type="NCBI Taxonomy" id="380242"/>
    <lineage>
        <taxon>Bacteria</taxon>
        <taxon>Pseudomonadati</taxon>
        <taxon>Planctomycetota</taxon>
        <taxon>Candidatus Brocadiia</taxon>
        <taxon>Candidatus Brocadiales</taxon>
        <taxon>Candidatus Brocadiaceae</taxon>
        <taxon>Candidatus Brocadia</taxon>
    </lineage>
</organism>
<dbReference type="EMBL" id="LAQJ01000310">
    <property type="protein sequence ID" value="KKO17949.1"/>
    <property type="molecule type" value="Genomic_DNA"/>
</dbReference>